<dbReference type="EMBL" id="FOSP01000064">
    <property type="protein sequence ID" value="SFL34321.1"/>
    <property type="molecule type" value="Genomic_DNA"/>
</dbReference>
<gene>
    <name evidence="1" type="ORF">SAMN05216302_106413</name>
</gene>
<dbReference type="OrthoDB" id="3482022at2"/>
<accession>A0A1I4GYU3</accession>
<evidence type="ECO:0000313" key="2">
    <source>
        <dbReference type="Proteomes" id="UP000199533"/>
    </source>
</evidence>
<dbReference type="RefSeq" id="WP_090703487.1">
    <property type="nucleotide sequence ID" value="NZ_FOSP01000064.1"/>
</dbReference>
<organism evidence="1 2">
    <name type="scientific">Nitrosomonas aestuarii</name>
    <dbReference type="NCBI Taxonomy" id="52441"/>
    <lineage>
        <taxon>Bacteria</taxon>
        <taxon>Pseudomonadati</taxon>
        <taxon>Pseudomonadota</taxon>
        <taxon>Betaproteobacteria</taxon>
        <taxon>Nitrosomonadales</taxon>
        <taxon>Nitrosomonadaceae</taxon>
        <taxon>Nitrosomonas</taxon>
    </lineage>
</organism>
<dbReference type="Proteomes" id="UP000199533">
    <property type="component" value="Unassembled WGS sequence"/>
</dbReference>
<reference evidence="2" key="1">
    <citation type="submission" date="2016-10" db="EMBL/GenBank/DDBJ databases">
        <authorList>
            <person name="Varghese N."/>
            <person name="Submissions S."/>
        </authorList>
    </citation>
    <scope>NUCLEOTIDE SEQUENCE [LARGE SCALE GENOMIC DNA]</scope>
    <source>
        <strain evidence="2">Nm69</strain>
    </source>
</reference>
<protein>
    <submittedName>
        <fullName evidence="1">Uncharacterized protein</fullName>
    </submittedName>
</protein>
<proteinExistence type="predicted"/>
<evidence type="ECO:0000313" key="1">
    <source>
        <dbReference type="EMBL" id="SFL34321.1"/>
    </source>
</evidence>
<sequence>MADIVCNVALGRAAELYNRVDTNDPANSAIVIVAIAASGIETDAVLKDKETLADLLSGTTNEVTNANYARKVLDDTDIVAIAPDMGNDEMVLYLPDQTFTAIAAGDAWNDIGEY</sequence>
<keyword evidence="2" id="KW-1185">Reference proteome</keyword>
<dbReference type="AlphaFoldDB" id="A0A1I4GYU3"/>
<dbReference type="STRING" id="52441.SAMN05216302_106413"/>
<name>A0A1I4GYU3_9PROT</name>